<proteinExistence type="predicted"/>
<dbReference type="Proteomes" id="UP000430021">
    <property type="component" value="Unassembled WGS sequence"/>
</dbReference>
<sequence>MTAQSNTARAEVRFRGGPLVMLVVLVSGWSAARAVWWENPFLPLVPGLDLPLLTAKPPTAKFVAAQTSPLPPLAPERPGAGALPITSDALGWRAGASGSGGAEAEIAVALQLPWHAAPRDLTGDSAVIAGIEAGLQTGDSEWPAAAPSLPIIPAALAPAPAGRWSVDAWAFWRQGSNAAPISQGRVPIYGASQAGAVLQYRLAPASPRDPRLYARAYRALVRRGESELALGASARPFVRVPLRLAGEVRYTDGAFSDTLRPAAYLVSEIAPVPLPYGARLEAYGQAGWVGGPEPTGFADGQASVTGELRKVAGLTDNAVRLSLGVATWGGAQKDAQRIDIGPTVRLDVMLGEVPARFSVDWRERVAGDAGPDSGLAATLSTRF</sequence>
<dbReference type="Proteomes" id="UP000548685">
    <property type="component" value="Unassembled WGS sequence"/>
</dbReference>
<reference evidence="2 3" key="1">
    <citation type="submission" date="2019-12" db="EMBL/GenBank/DDBJ databases">
        <title>Genomic-based taxomic classification of the family Erythrobacteraceae.</title>
        <authorList>
            <person name="Xu L."/>
        </authorList>
    </citation>
    <scope>NUCLEOTIDE SEQUENCE [LARGE SCALE GENOMIC DNA]</scope>
    <source>
        <strain evidence="2 3">JCM 10282</strain>
    </source>
</reference>
<evidence type="ECO:0000313" key="1">
    <source>
        <dbReference type="EMBL" id="MBB3777136.1"/>
    </source>
</evidence>
<evidence type="ECO:0000313" key="2">
    <source>
        <dbReference type="EMBL" id="MXP39724.1"/>
    </source>
</evidence>
<protein>
    <submittedName>
        <fullName evidence="2">Uncharacterized protein</fullName>
    </submittedName>
</protein>
<dbReference type="EMBL" id="WTYB01000004">
    <property type="protein sequence ID" value="MXP39724.1"/>
    <property type="molecule type" value="Genomic_DNA"/>
</dbReference>
<dbReference type="RefSeq" id="WP_160761880.1">
    <property type="nucleotide sequence ID" value="NZ_BAAADZ010000001.1"/>
</dbReference>
<comment type="caution">
    <text evidence="2">The sequence shown here is derived from an EMBL/GenBank/DDBJ whole genome shotgun (WGS) entry which is preliminary data.</text>
</comment>
<name>A0A6I4UPM8_9SPHN</name>
<organism evidence="2 3">
    <name type="scientific">Erythrobacter ramosus</name>
    <dbReference type="NCBI Taxonomy" id="35811"/>
    <lineage>
        <taxon>Bacteria</taxon>
        <taxon>Pseudomonadati</taxon>
        <taxon>Pseudomonadota</taxon>
        <taxon>Alphaproteobacteria</taxon>
        <taxon>Sphingomonadales</taxon>
        <taxon>Erythrobacteraceae</taxon>
        <taxon>Erythrobacter/Porphyrobacter group</taxon>
        <taxon>Erythrobacter</taxon>
    </lineage>
</organism>
<reference evidence="1 4" key="2">
    <citation type="submission" date="2020-08" db="EMBL/GenBank/DDBJ databases">
        <title>Genomic Encyclopedia of Type Strains, Phase IV (KMG-IV): sequencing the most valuable type-strain genomes for metagenomic binning, comparative biology and taxonomic classification.</title>
        <authorList>
            <person name="Goeker M."/>
        </authorList>
    </citation>
    <scope>NUCLEOTIDE SEQUENCE [LARGE SCALE GENOMIC DNA]</scope>
    <source>
        <strain evidence="1 4">DSM 8510</strain>
    </source>
</reference>
<dbReference type="OrthoDB" id="7427399at2"/>
<gene>
    <name evidence="1" type="ORF">FHS52_003129</name>
    <name evidence="2" type="ORF">GRI59_14035</name>
</gene>
<evidence type="ECO:0000313" key="4">
    <source>
        <dbReference type="Proteomes" id="UP000548685"/>
    </source>
</evidence>
<evidence type="ECO:0000313" key="3">
    <source>
        <dbReference type="Proteomes" id="UP000430021"/>
    </source>
</evidence>
<dbReference type="EMBL" id="JACICE010000004">
    <property type="protein sequence ID" value="MBB3777136.1"/>
    <property type="molecule type" value="Genomic_DNA"/>
</dbReference>
<dbReference type="AlphaFoldDB" id="A0A6I4UPM8"/>
<keyword evidence="4" id="KW-1185">Reference proteome</keyword>
<accession>A0A6I4UPM8</accession>